<evidence type="ECO:0000256" key="2">
    <source>
        <dbReference type="ARBA" id="ARBA00022692"/>
    </source>
</evidence>
<gene>
    <name evidence="8" type="primary">OPY2</name>
    <name evidence="8" type="ORF">SPAR_P03300</name>
</gene>
<feature type="region of interest" description="Disordered" evidence="5">
    <location>
        <begin position="41"/>
        <end position="60"/>
    </location>
</feature>
<reference evidence="8" key="1">
    <citation type="journal article" date="2017" name="Nat. Genet.">
        <title>Contrasting evolutionary genome dynamics between domesticated and wild yeasts.</title>
        <authorList>
            <person name="Yue J.X."/>
            <person name="Li J."/>
            <person name="Aigrain L."/>
            <person name="Hallin J."/>
            <person name="Persson K."/>
            <person name="Oliver K."/>
            <person name="Bergstrom A."/>
            <person name="Coupland P."/>
            <person name="Warringer J."/>
            <person name="Lagomarsino M.C."/>
            <person name="Fischer G."/>
            <person name="Durbin R."/>
            <person name="Liti G."/>
        </authorList>
    </citation>
    <scope>NUCLEOTIDE SEQUENCE</scope>
    <source>
        <strain evidence="8">CBS432</strain>
    </source>
</reference>
<name>A0A8B8V1E5_SACPA</name>
<dbReference type="GO" id="GO:0016020">
    <property type="term" value="C:membrane"/>
    <property type="evidence" value="ECO:0007669"/>
    <property type="project" value="UniProtKB-SubCell"/>
</dbReference>
<feature type="region of interest" description="Disordered" evidence="5">
    <location>
        <begin position="350"/>
        <end position="403"/>
    </location>
</feature>
<reference evidence="8" key="2">
    <citation type="submission" date="2020-01" db="EMBL/GenBank/DDBJ databases">
        <title>Population-level Yeast Reference Genomes.</title>
        <authorList>
            <person name="Yue J.-X."/>
        </authorList>
    </citation>
    <scope>NUCLEOTIDE SEQUENCE</scope>
    <source>
        <strain evidence="8">CBS432</strain>
    </source>
</reference>
<feature type="transmembrane region" description="Helical" evidence="6">
    <location>
        <begin position="127"/>
        <end position="150"/>
    </location>
</feature>
<dbReference type="Pfam" id="PF09463">
    <property type="entry name" value="Opy2"/>
    <property type="match status" value="1"/>
</dbReference>
<dbReference type="OrthoDB" id="2402916at2759"/>
<feature type="region of interest" description="Disordered" evidence="5">
    <location>
        <begin position="284"/>
        <end position="303"/>
    </location>
</feature>
<evidence type="ECO:0000313" key="8">
    <source>
        <dbReference type="RefSeq" id="XP_033769827.1"/>
    </source>
</evidence>
<evidence type="ECO:0000256" key="4">
    <source>
        <dbReference type="ARBA" id="ARBA00023136"/>
    </source>
</evidence>
<reference evidence="8" key="3">
    <citation type="submission" date="2025-07" db="EMBL/GenBank/DDBJ databases">
        <authorList>
            <consortium name="NCBI Genome Project"/>
        </authorList>
    </citation>
    <scope>NUCLEOTIDE SEQUENCE</scope>
    <source>
        <strain evidence="8">CBS432</strain>
    </source>
</reference>
<feature type="compositionally biased region" description="Basic and acidic residues" evidence="5">
    <location>
        <begin position="294"/>
        <end position="303"/>
    </location>
</feature>
<dbReference type="InterPro" id="IPR051694">
    <property type="entry name" value="Immunoregulatory_rcpt-like"/>
</dbReference>
<feature type="compositionally biased region" description="Low complexity" evidence="5">
    <location>
        <begin position="41"/>
        <end position="58"/>
    </location>
</feature>
<accession>A0A8B8V1E5</accession>
<reference evidence="8" key="4">
    <citation type="submission" date="2025-08" db="UniProtKB">
        <authorList>
            <consortium name="RefSeq"/>
        </authorList>
    </citation>
    <scope>IDENTIFICATION</scope>
    <source>
        <strain evidence="8">CBS432</strain>
    </source>
</reference>
<protein>
    <submittedName>
        <fullName evidence="8">Opy2p</fullName>
    </submittedName>
</protein>
<feature type="compositionally biased region" description="Acidic residues" evidence="5">
    <location>
        <begin position="356"/>
        <end position="368"/>
    </location>
</feature>
<dbReference type="GeneID" id="54634272"/>
<feature type="compositionally biased region" description="Acidic residues" evidence="5">
    <location>
        <begin position="176"/>
        <end position="198"/>
    </location>
</feature>
<feature type="compositionally biased region" description="Basic and acidic residues" evidence="5">
    <location>
        <begin position="391"/>
        <end position="403"/>
    </location>
</feature>
<evidence type="ECO:0000256" key="1">
    <source>
        <dbReference type="ARBA" id="ARBA00004167"/>
    </source>
</evidence>
<dbReference type="GO" id="GO:0071944">
    <property type="term" value="C:cell periphery"/>
    <property type="evidence" value="ECO:0007669"/>
    <property type="project" value="UniProtKB-ARBA"/>
</dbReference>
<keyword evidence="3 6" id="KW-1133">Transmembrane helix</keyword>
<feature type="domain" description="Membrane anchor Opy2 N-terminal" evidence="7">
    <location>
        <begin position="64"/>
        <end position="98"/>
    </location>
</feature>
<keyword evidence="2 6" id="KW-0812">Transmembrane</keyword>
<keyword evidence="4 6" id="KW-0472">Membrane</keyword>
<dbReference type="KEGG" id="spao:SPAR_P03300"/>
<dbReference type="RefSeq" id="XP_033769827.1">
    <property type="nucleotide sequence ID" value="XM_033913936.1"/>
</dbReference>
<feature type="region of interest" description="Disordered" evidence="5">
    <location>
        <begin position="166"/>
        <end position="233"/>
    </location>
</feature>
<sequence length="403" mass="43722">MVSMGYCYCALPGRIGEVLYSTNRLHSFSKNQIKMSSTSKASTSSSLSSTATSSTSAARGSDGCVVCESVAPSCPVCASGEYCVMTSLTCDKCPSTYCAKQSDSQLSSLSTSSSSSSSSNSNGKTSLIVGFTVGIVGGAMLIVLVALYFINKRYWKPKRQRNKALKLEETSQNYGNEEDYFDDEDDDDEDDDDDDESTGDMRKEESHTLFNAPLVPPTLNVPGNRSSTSTTRTKASNILPIAYIPGVTSGLTADKLQSKLRSSSKRQNAPGDIRSHITLGSSILDGLDEDDDEHNQGLDKDSGDNLITAIRAKPKLVQIAEEESDKEIQDLDVIGEQTEADDVADDLLNMAKNEASEDQNNDDDDEEGSFILDLEIPESIRESTQGSRTESPFEDKFEIHDER</sequence>
<comment type="subcellular location">
    <subcellularLocation>
        <location evidence="1">Membrane</location>
        <topology evidence="1">Single-pass membrane protein</topology>
    </subcellularLocation>
</comment>
<evidence type="ECO:0000256" key="3">
    <source>
        <dbReference type="ARBA" id="ARBA00022989"/>
    </source>
</evidence>
<dbReference type="AlphaFoldDB" id="A0A8B8V1E5"/>
<evidence type="ECO:0000259" key="7">
    <source>
        <dbReference type="Pfam" id="PF09463"/>
    </source>
</evidence>
<evidence type="ECO:0000256" key="5">
    <source>
        <dbReference type="SAM" id="MobiDB-lite"/>
    </source>
</evidence>
<dbReference type="VEuPathDB" id="FungiDB:SPAR_P03300"/>
<dbReference type="PANTHER" id="PTHR15549">
    <property type="entry name" value="PAIRED IMMUNOGLOBULIN-LIKE TYPE 2 RECEPTOR"/>
    <property type="match status" value="1"/>
</dbReference>
<organism evidence="8">
    <name type="scientific">Saccharomyces paradoxus</name>
    <name type="common">Yeast</name>
    <name type="synonym">Saccharomyces douglasii</name>
    <dbReference type="NCBI Taxonomy" id="27291"/>
    <lineage>
        <taxon>Eukaryota</taxon>
        <taxon>Fungi</taxon>
        <taxon>Dikarya</taxon>
        <taxon>Ascomycota</taxon>
        <taxon>Saccharomycotina</taxon>
        <taxon>Saccharomycetes</taxon>
        <taxon>Saccharomycetales</taxon>
        <taxon>Saccharomycetaceae</taxon>
        <taxon>Saccharomyces</taxon>
    </lineage>
</organism>
<proteinExistence type="predicted"/>
<evidence type="ECO:0000256" key="6">
    <source>
        <dbReference type="SAM" id="Phobius"/>
    </source>
</evidence>
<dbReference type="InterPro" id="IPR018571">
    <property type="entry name" value="Membrane_anchor_Opy2_N"/>
</dbReference>